<dbReference type="InterPro" id="IPR011990">
    <property type="entry name" value="TPR-like_helical_dom_sf"/>
</dbReference>
<gene>
    <name evidence="5" type="primary">TTC27</name>
    <name evidence="5" type="ORF">g.19812</name>
</gene>
<dbReference type="Pfam" id="PF13181">
    <property type="entry name" value="TPR_8"/>
    <property type="match status" value="1"/>
</dbReference>
<comment type="similarity">
    <text evidence="3">Belongs to the TTC27 family.</text>
</comment>
<dbReference type="SMART" id="SM00028">
    <property type="entry name" value="TPR"/>
    <property type="match status" value="4"/>
</dbReference>
<dbReference type="PANTHER" id="PTHR16193">
    <property type="entry name" value="TETRATRICOPEPTIDE REPEAT PROTEIN 27"/>
    <property type="match status" value="1"/>
</dbReference>
<keyword evidence="1" id="KW-0677">Repeat</keyword>
<evidence type="ECO:0000256" key="4">
    <source>
        <dbReference type="PROSITE-ProRule" id="PRU00339"/>
    </source>
</evidence>
<reference evidence="5" key="1">
    <citation type="submission" date="2018-10" db="EMBL/GenBank/DDBJ databases">
        <title>Transcriptome assembly of Aceria tosichella (Wheat curl mite) Type 2.</title>
        <authorList>
            <person name="Scully E.D."/>
            <person name="Geib S.M."/>
            <person name="Palmer N.A."/>
            <person name="Gupta A.K."/>
            <person name="Sarath G."/>
            <person name="Tatineni S."/>
        </authorList>
    </citation>
    <scope>NUCLEOTIDE SEQUENCE</scope>
    <source>
        <strain evidence="5">LincolnNE</strain>
    </source>
</reference>
<dbReference type="InterPro" id="IPR044244">
    <property type="entry name" value="TTC27/Emw1"/>
</dbReference>
<dbReference type="InterPro" id="IPR019734">
    <property type="entry name" value="TPR_rpt"/>
</dbReference>
<dbReference type="AlphaFoldDB" id="A0A6G1SLV1"/>
<dbReference type="PROSITE" id="PS50005">
    <property type="entry name" value="TPR"/>
    <property type="match status" value="2"/>
</dbReference>
<dbReference type="PROSITE" id="PS50293">
    <property type="entry name" value="TPR_REGION"/>
    <property type="match status" value="1"/>
</dbReference>
<dbReference type="SUPFAM" id="SSF48452">
    <property type="entry name" value="TPR-like"/>
    <property type="match status" value="1"/>
</dbReference>
<name>A0A6G1SLV1_9ACAR</name>
<evidence type="ECO:0000313" key="5">
    <source>
        <dbReference type="EMBL" id="MDE51465.1"/>
    </source>
</evidence>
<evidence type="ECO:0000256" key="1">
    <source>
        <dbReference type="ARBA" id="ARBA00022737"/>
    </source>
</evidence>
<feature type="repeat" description="TPR" evidence="4">
    <location>
        <begin position="533"/>
        <end position="566"/>
    </location>
</feature>
<protein>
    <submittedName>
        <fullName evidence="5">Tetratricopeptide repeat protein 27</fullName>
    </submittedName>
</protein>
<organism evidence="5">
    <name type="scientific">Aceria tosichella</name>
    <name type="common">wheat curl mite</name>
    <dbReference type="NCBI Taxonomy" id="561515"/>
    <lineage>
        <taxon>Eukaryota</taxon>
        <taxon>Metazoa</taxon>
        <taxon>Ecdysozoa</taxon>
        <taxon>Arthropoda</taxon>
        <taxon>Chelicerata</taxon>
        <taxon>Arachnida</taxon>
        <taxon>Acari</taxon>
        <taxon>Acariformes</taxon>
        <taxon>Trombidiformes</taxon>
        <taxon>Prostigmata</taxon>
        <taxon>Eupodina</taxon>
        <taxon>Eriophyoidea</taxon>
        <taxon>Eriophyidae</taxon>
        <taxon>Eriophyinae</taxon>
        <taxon>Aceriini</taxon>
        <taxon>Aceria</taxon>
    </lineage>
</organism>
<keyword evidence="2 4" id="KW-0802">TPR repeat</keyword>
<dbReference type="Gene3D" id="1.25.40.10">
    <property type="entry name" value="Tetratricopeptide repeat domain"/>
    <property type="match status" value="1"/>
</dbReference>
<dbReference type="EMBL" id="GGYP01006694">
    <property type="protein sequence ID" value="MDE51465.1"/>
    <property type="molecule type" value="Transcribed_RNA"/>
</dbReference>
<dbReference type="PANTHER" id="PTHR16193:SF0">
    <property type="entry name" value="TETRATRICOPEPTIDE REPEAT PROTEIN 27"/>
    <property type="match status" value="1"/>
</dbReference>
<feature type="repeat" description="TPR" evidence="4">
    <location>
        <begin position="601"/>
        <end position="634"/>
    </location>
</feature>
<proteinExistence type="inferred from homology"/>
<evidence type="ECO:0000256" key="3">
    <source>
        <dbReference type="ARBA" id="ARBA00024020"/>
    </source>
</evidence>
<evidence type="ECO:0000256" key="2">
    <source>
        <dbReference type="ARBA" id="ARBA00022803"/>
    </source>
</evidence>
<accession>A0A6G1SLV1</accession>
<sequence length="832" mass="96630">MFILEESQLIEDTILDSDVLGLYKVLRANESSGNSRDLLELLSRDKFKTAIELLIEFQKLCGQELKLSPEQRESLLSRLNIEKNDCASLYLTVAATLNQLFVIDNFTGPAHDGDSLYNELPEIYKTMRNHFDYKSLTSDGYEVYHRIVNPWLLKAVQLCWTLLSNIGASRRLLELEFLVWKHRYLTIHLVILHEPSEVILKELNRIHEYIFDHHVINDIRENKTQLARFNTVALCCELVQSSLFRDAITSSRKIFDYASEISGISIEHTGVLGKRTRFQQNDIPQLVIRVSNANRDELQMLERGDKPLGLPKDIILDDDTLLPDISFVKDSEEGNSVCDEQDISPEAQLLMLTRLDFIMKTEVMEESLKDEWTLAYVRSIINSASIWSVKYKALAIRSTCEKKQMRKMDRALLQLEELIKETNTCKEDEANIRMQLFYSTLPLARWQMQRSLGDISFHLCLFKNALEVYTRIEYWEGIIKCYSALGETVKAENIIRQELAKQETPYLYCLLGDATENIEFYEKSWVLSKERFARAKKSIGTHYYVRKDYESAINNYEQALKASPSNISILSMLAYSCLITERFERAAECYRNLTYQDDGSFLAWNNLSKAYIKLNQKERALRTLREAIKCNYEEWKIWENFMLVAVEVGALDDVIIAWHRLIDIKGSHKDDQVMSALTYSILQSSYVKTDSKFMKLLGDALKLAGRISTTAACSSRVWVCYFRLLAREFDILKRDGTADGKPMTKFDIDSRLSKMINTLQRATPNTLILDTNWYQSVEKVDHVLNNYDELIDCYMLLLNLIGARNEIWTQWKYFKLSLTNTIKTLRRKGYNS</sequence>